<gene>
    <name evidence="1" type="ORF">HG66A1_50940</name>
</gene>
<proteinExistence type="predicted"/>
<name>A0A517PV84_9PLAN</name>
<dbReference type="AlphaFoldDB" id="A0A517PV84"/>
<accession>A0A517PV84</accession>
<dbReference type="EMBL" id="CP036266">
    <property type="protein sequence ID" value="QDT23277.1"/>
    <property type="molecule type" value="Genomic_DNA"/>
</dbReference>
<evidence type="ECO:0000313" key="1">
    <source>
        <dbReference type="EMBL" id="QDT23277.1"/>
    </source>
</evidence>
<organism evidence="1 2">
    <name type="scientific">Gimesia chilikensis</name>
    <dbReference type="NCBI Taxonomy" id="2605989"/>
    <lineage>
        <taxon>Bacteria</taxon>
        <taxon>Pseudomonadati</taxon>
        <taxon>Planctomycetota</taxon>
        <taxon>Planctomycetia</taxon>
        <taxon>Planctomycetales</taxon>
        <taxon>Planctomycetaceae</taxon>
        <taxon>Gimesia</taxon>
    </lineage>
</organism>
<reference evidence="1 2" key="1">
    <citation type="submission" date="2019-02" db="EMBL/GenBank/DDBJ databases">
        <title>Deep-cultivation of Planctomycetes and their phenomic and genomic characterization uncovers novel biology.</title>
        <authorList>
            <person name="Wiegand S."/>
            <person name="Jogler M."/>
            <person name="Boedeker C."/>
            <person name="Pinto D."/>
            <person name="Vollmers J."/>
            <person name="Rivas-Marin E."/>
            <person name="Kohn T."/>
            <person name="Peeters S.H."/>
            <person name="Heuer A."/>
            <person name="Rast P."/>
            <person name="Oberbeckmann S."/>
            <person name="Bunk B."/>
            <person name="Jeske O."/>
            <person name="Meyerdierks A."/>
            <person name="Storesund J.E."/>
            <person name="Kallscheuer N."/>
            <person name="Luecker S."/>
            <person name="Lage O.M."/>
            <person name="Pohl T."/>
            <person name="Merkel B.J."/>
            <person name="Hornburger P."/>
            <person name="Mueller R.-W."/>
            <person name="Bruemmer F."/>
            <person name="Labrenz M."/>
            <person name="Spormann A.M."/>
            <person name="Op den Camp H."/>
            <person name="Overmann J."/>
            <person name="Amann R."/>
            <person name="Jetten M.S.M."/>
            <person name="Mascher T."/>
            <person name="Medema M.H."/>
            <person name="Devos D.P."/>
            <person name="Kaster A.-K."/>
            <person name="Ovreas L."/>
            <person name="Rohde M."/>
            <person name="Galperin M.Y."/>
            <person name="Jogler C."/>
        </authorList>
    </citation>
    <scope>NUCLEOTIDE SEQUENCE [LARGE SCALE GENOMIC DNA]</scope>
    <source>
        <strain evidence="1 2">HG66A1</strain>
    </source>
</reference>
<dbReference type="OrthoDB" id="288884at2"/>
<dbReference type="RefSeq" id="WP_145190447.1">
    <property type="nucleotide sequence ID" value="NZ_CP036266.1"/>
</dbReference>
<keyword evidence="2" id="KW-1185">Reference proteome</keyword>
<evidence type="ECO:0000313" key="2">
    <source>
        <dbReference type="Proteomes" id="UP000320421"/>
    </source>
</evidence>
<protein>
    <submittedName>
        <fullName evidence="1">Uncharacterized protein</fullName>
    </submittedName>
</protein>
<dbReference type="Proteomes" id="UP000320421">
    <property type="component" value="Chromosome"/>
</dbReference>
<sequence length="197" mass="22016">MSSRAKQAGVCVLIVIGVSLLQGAEEPVSVKSDWAAQPHGKYEFLQAPLETPTSAETRKSLPFRRIKLQRFGPLDILNGGRAVNEYVEFHVDGKALLHAISGSKKDGVYTGTIDLRDYARLCLLYETLLQEAGTPEKFGHEIPSSHPVIAELTLTFNGTKPNRVHRNDANFGDFKFWVFENVFENIESGVKWEQVEE</sequence>